<name>A0A233STZ8_STRDA</name>
<proteinExistence type="predicted"/>
<dbReference type="EMBL" id="MCGQ01000006">
    <property type="protein sequence ID" value="OXY99102.1"/>
    <property type="molecule type" value="Genomic_DNA"/>
</dbReference>
<dbReference type="InterPro" id="IPR009057">
    <property type="entry name" value="Homeodomain-like_sf"/>
</dbReference>
<dbReference type="AlphaFoldDB" id="A0A233STZ8"/>
<dbReference type="InterPro" id="IPR050109">
    <property type="entry name" value="HTH-type_TetR-like_transc_reg"/>
</dbReference>
<reference evidence="4 5" key="1">
    <citation type="submission" date="2016-07" db="EMBL/GenBank/DDBJ databases">
        <title>Draft genome of Streptomyces diastatochromogenes.</title>
        <authorList>
            <person name="Podduturi R."/>
            <person name="Lukassen M.B."/>
            <person name="Clausen N."/>
            <person name="Nielsen J.L."/>
            <person name="Jorgensen N.O."/>
        </authorList>
    </citation>
    <scope>NUCLEOTIDE SEQUENCE [LARGE SCALE GENOMIC DNA]</scope>
    <source>
        <strain evidence="4 5">DSM 40608</strain>
    </source>
</reference>
<organism evidence="4 5">
    <name type="scientific">Streptomyces diastatochromogenes</name>
    <dbReference type="NCBI Taxonomy" id="42236"/>
    <lineage>
        <taxon>Bacteria</taxon>
        <taxon>Bacillati</taxon>
        <taxon>Actinomycetota</taxon>
        <taxon>Actinomycetes</taxon>
        <taxon>Kitasatosporales</taxon>
        <taxon>Streptomycetaceae</taxon>
        <taxon>Streptomyces</taxon>
    </lineage>
</organism>
<dbReference type="PROSITE" id="PS50977">
    <property type="entry name" value="HTH_TETR_2"/>
    <property type="match status" value="1"/>
</dbReference>
<evidence type="ECO:0000256" key="1">
    <source>
        <dbReference type="ARBA" id="ARBA00023125"/>
    </source>
</evidence>
<dbReference type="PANTHER" id="PTHR30055:SF200">
    <property type="entry name" value="HTH-TYPE TRANSCRIPTIONAL REPRESSOR BDCR"/>
    <property type="match status" value="1"/>
</dbReference>
<dbReference type="Proteomes" id="UP000215483">
    <property type="component" value="Unassembled WGS sequence"/>
</dbReference>
<keyword evidence="5" id="KW-1185">Reference proteome</keyword>
<evidence type="ECO:0000259" key="3">
    <source>
        <dbReference type="PROSITE" id="PS50977"/>
    </source>
</evidence>
<dbReference type="Gene3D" id="1.10.357.10">
    <property type="entry name" value="Tetracycline Repressor, domain 2"/>
    <property type="match status" value="1"/>
</dbReference>
<evidence type="ECO:0000313" key="4">
    <source>
        <dbReference type="EMBL" id="OXY99102.1"/>
    </source>
</evidence>
<feature type="DNA-binding region" description="H-T-H motif" evidence="2">
    <location>
        <begin position="31"/>
        <end position="50"/>
    </location>
</feature>
<feature type="domain" description="HTH tetR-type" evidence="3">
    <location>
        <begin position="8"/>
        <end position="68"/>
    </location>
</feature>
<dbReference type="GO" id="GO:0003700">
    <property type="term" value="F:DNA-binding transcription factor activity"/>
    <property type="evidence" value="ECO:0007669"/>
    <property type="project" value="TreeGrafter"/>
</dbReference>
<accession>A0A233STZ8</accession>
<dbReference type="RefSeq" id="WP_094214925.1">
    <property type="nucleotide sequence ID" value="NZ_MCGQ01000006.1"/>
</dbReference>
<dbReference type="SUPFAM" id="SSF48498">
    <property type="entry name" value="Tetracyclin repressor-like, C-terminal domain"/>
    <property type="match status" value="1"/>
</dbReference>
<dbReference type="OrthoDB" id="4214267at2"/>
<dbReference type="Pfam" id="PF00440">
    <property type="entry name" value="TetR_N"/>
    <property type="match status" value="1"/>
</dbReference>
<gene>
    <name evidence="4" type="ORF">BEK98_03755</name>
</gene>
<sequence length="193" mass="20556">MSTTSIRRPARERILDTACELFYTHGIHAVGVDRLIAESGVAKATLYKQFPSKDDVVAAYLRRMDDSWRRQLRSAALAAGEDPREQLFGLFVALEQAARAGTLGCAFINAVAEYDPGSTAHTITAEHKANVRDWVRGLAAAAGATDPGMLAFQLTLLIDGTLAATRVERAAEAAEAAKQAARTLLDSACAGPA</sequence>
<dbReference type="InterPro" id="IPR036271">
    <property type="entry name" value="Tet_transcr_reg_TetR-rel_C_sf"/>
</dbReference>
<dbReference type="PRINTS" id="PR00455">
    <property type="entry name" value="HTHTETR"/>
</dbReference>
<evidence type="ECO:0000256" key="2">
    <source>
        <dbReference type="PROSITE-ProRule" id="PRU00335"/>
    </source>
</evidence>
<keyword evidence="1 2" id="KW-0238">DNA-binding</keyword>
<dbReference type="PANTHER" id="PTHR30055">
    <property type="entry name" value="HTH-TYPE TRANSCRIPTIONAL REGULATOR RUTR"/>
    <property type="match status" value="1"/>
</dbReference>
<protein>
    <submittedName>
        <fullName evidence="4">TetR family transcriptional regulator</fullName>
    </submittedName>
</protein>
<dbReference type="GO" id="GO:0000976">
    <property type="term" value="F:transcription cis-regulatory region binding"/>
    <property type="evidence" value="ECO:0007669"/>
    <property type="project" value="TreeGrafter"/>
</dbReference>
<dbReference type="InterPro" id="IPR001647">
    <property type="entry name" value="HTH_TetR"/>
</dbReference>
<comment type="caution">
    <text evidence="4">The sequence shown here is derived from an EMBL/GenBank/DDBJ whole genome shotgun (WGS) entry which is preliminary data.</text>
</comment>
<evidence type="ECO:0000313" key="5">
    <source>
        <dbReference type="Proteomes" id="UP000215483"/>
    </source>
</evidence>
<dbReference type="SUPFAM" id="SSF46689">
    <property type="entry name" value="Homeodomain-like"/>
    <property type="match status" value="1"/>
</dbReference>